<dbReference type="Gene3D" id="3.60.10.10">
    <property type="entry name" value="Endonuclease/exonuclease/phosphatase"/>
    <property type="match status" value="1"/>
</dbReference>
<sequence length="216" mass="24812">MENKGDVVACVYYRSPSKDVSSDELFYRQLGEISGSVAPVLTGDFNFPDISWEDHTAVTSRPGKFLNLLGDNFLSQLLSEPTRKDALLDLLFVNREGLVGDMTVGGCLGRNDHKMVQFKIFGVMRKKISRVATLDFRRAKFKLLEELFGSVPWEPAFEGLEIHESWLAFENHLLKAQEQAMPLCRKSNKWVRRPICLNSELLLELRQKNKLYDLWK</sequence>
<proteinExistence type="predicted"/>
<dbReference type="EMBL" id="BAAFJT010000001">
    <property type="protein sequence ID" value="GAB0178757.1"/>
    <property type="molecule type" value="Genomic_DNA"/>
</dbReference>
<dbReference type="PANTHER" id="PTHR33395">
    <property type="entry name" value="TRANSCRIPTASE, PUTATIVE-RELATED-RELATED"/>
    <property type="match status" value="1"/>
</dbReference>
<dbReference type="InterPro" id="IPR036691">
    <property type="entry name" value="Endo/exonu/phosph_ase_sf"/>
</dbReference>
<evidence type="ECO:0008006" key="3">
    <source>
        <dbReference type="Google" id="ProtNLM"/>
    </source>
</evidence>
<keyword evidence="2" id="KW-1185">Reference proteome</keyword>
<organism evidence="1 2">
    <name type="scientific">Grus japonensis</name>
    <name type="common">Japanese crane</name>
    <name type="synonym">Red-crowned crane</name>
    <dbReference type="NCBI Taxonomy" id="30415"/>
    <lineage>
        <taxon>Eukaryota</taxon>
        <taxon>Metazoa</taxon>
        <taxon>Chordata</taxon>
        <taxon>Craniata</taxon>
        <taxon>Vertebrata</taxon>
        <taxon>Euteleostomi</taxon>
        <taxon>Archelosauria</taxon>
        <taxon>Archosauria</taxon>
        <taxon>Dinosauria</taxon>
        <taxon>Saurischia</taxon>
        <taxon>Theropoda</taxon>
        <taxon>Coelurosauria</taxon>
        <taxon>Aves</taxon>
        <taxon>Neognathae</taxon>
        <taxon>Neoaves</taxon>
        <taxon>Gruiformes</taxon>
        <taxon>Gruidae</taxon>
        <taxon>Grus</taxon>
    </lineage>
</organism>
<evidence type="ECO:0000313" key="1">
    <source>
        <dbReference type="EMBL" id="GAB0178757.1"/>
    </source>
</evidence>
<gene>
    <name evidence="1" type="ORF">GRJ2_000341000</name>
</gene>
<accession>A0ABC9W182</accession>
<protein>
    <recommendedName>
        <fullName evidence="3">Endonuclease/exonuclease/phosphatase domain-containing protein</fullName>
    </recommendedName>
</protein>
<name>A0ABC9W182_GRUJA</name>
<evidence type="ECO:0000313" key="2">
    <source>
        <dbReference type="Proteomes" id="UP001623348"/>
    </source>
</evidence>
<reference evidence="1 2" key="1">
    <citation type="submission" date="2024-06" db="EMBL/GenBank/DDBJ databases">
        <title>The draft genome of Grus japonensis, version 3.</title>
        <authorList>
            <person name="Nabeshima K."/>
            <person name="Suzuki S."/>
            <person name="Onuma M."/>
        </authorList>
    </citation>
    <scope>NUCLEOTIDE SEQUENCE [LARGE SCALE GENOMIC DNA]</scope>
    <source>
        <strain evidence="1 2">451A</strain>
    </source>
</reference>
<comment type="caution">
    <text evidence="1">The sequence shown here is derived from an EMBL/GenBank/DDBJ whole genome shotgun (WGS) entry which is preliminary data.</text>
</comment>
<dbReference type="PANTHER" id="PTHR33395:SF22">
    <property type="entry name" value="REVERSE TRANSCRIPTASE DOMAIN-CONTAINING PROTEIN"/>
    <property type="match status" value="1"/>
</dbReference>
<dbReference type="AlphaFoldDB" id="A0ABC9W182"/>
<dbReference type="SUPFAM" id="SSF56219">
    <property type="entry name" value="DNase I-like"/>
    <property type="match status" value="1"/>
</dbReference>
<dbReference type="Proteomes" id="UP001623348">
    <property type="component" value="Unassembled WGS sequence"/>
</dbReference>